<evidence type="ECO:0000256" key="1">
    <source>
        <dbReference type="SAM" id="MobiDB-lite"/>
    </source>
</evidence>
<protein>
    <submittedName>
        <fullName evidence="3">Uncharacterized protein</fullName>
    </submittedName>
</protein>
<evidence type="ECO:0000313" key="3">
    <source>
        <dbReference type="EMBL" id="KAB8212009.1"/>
    </source>
</evidence>
<dbReference type="OMA" id="IAQWINY"/>
<organism evidence="3 4">
    <name type="scientific">Aspergillus parasiticus</name>
    <dbReference type="NCBI Taxonomy" id="5067"/>
    <lineage>
        <taxon>Eukaryota</taxon>
        <taxon>Fungi</taxon>
        <taxon>Dikarya</taxon>
        <taxon>Ascomycota</taxon>
        <taxon>Pezizomycotina</taxon>
        <taxon>Eurotiomycetes</taxon>
        <taxon>Eurotiomycetidae</taxon>
        <taxon>Eurotiales</taxon>
        <taxon>Aspergillaceae</taxon>
        <taxon>Aspergillus</taxon>
        <taxon>Aspergillus subgen. Circumdati</taxon>
    </lineage>
</organism>
<feature type="transmembrane region" description="Helical" evidence="2">
    <location>
        <begin position="50"/>
        <end position="74"/>
    </location>
</feature>
<feature type="region of interest" description="Disordered" evidence="1">
    <location>
        <begin position="1"/>
        <end position="41"/>
    </location>
</feature>
<dbReference type="EMBL" id="ML734937">
    <property type="protein sequence ID" value="KAB8212009.1"/>
    <property type="molecule type" value="Genomic_DNA"/>
</dbReference>
<feature type="transmembrane region" description="Helical" evidence="2">
    <location>
        <begin position="120"/>
        <end position="145"/>
    </location>
</feature>
<feature type="transmembrane region" description="Helical" evidence="2">
    <location>
        <begin position="626"/>
        <end position="649"/>
    </location>
</feature>
<evidence type="ECO:0000313" key="4">
    <source>
        <dbReference type="Proteomes" id="UP000326532"/>
    </source>
</evidence>
<dbReference type="Proteomes" id="UP000326532">
    <property type="component" value="Unassembled WGS sequence"/>
</dbReference>
<reference evidence="3 4" key="1">
    <citation type="submission" date="2019-04" db="EMBL/GenBank/DDBJ databases">
        <title>Fungal friends and foes A comparative genomics study of 23 Aspergillus species from section Flavi.</title>
        <authorList>
            <consortium name="DOE Joint Genome Institute"/>
            <person name="Kjaerbolling I."/>
            <person name="Vesth T.C."/>
            <person name="Frisvad J.C."/>
            <person name="Nybo J.L."/>
            <person name="Theobald S."/>
            <person name="Kildgaard S."/>
            <person name="Petersen T.I."/>
            <person name="Kuo A."/>
            <person name="Sato A."/>
            <person name="Lyhne E.K."/>
            <person name="Kogle M.E."/>
            <person name="Wiebenga A."/>
            <person name="Kun R.S."/>
            <person name="Lubbers R.J."/>
            <person name="Makela M.R."/>
            <person name="Barry K."/>
            <person name="Chovatia M."/>
            <person name="Clum A."/>
            <person name="Daum C."/>
            <person name="Haridas S."/>
            <person name="He G."/>
            <person name="LaButti K."/>
            <person name="Lipzen A."/>
            <person name="Mondo S."/>
            <person name="Pangilinan J."/>
            <person name="Riley R."/>
            <person name="Salamov A."/>
            <person name="Simmons B.A."/>
            <person name="Magnuson J.K."/>
            <person name="Henrissat B."/>
            <person name="Mortensen U.H."/>
            <person name="Larsen T.O."/>
            <person name="De vries R.P."/>
            <person name="Grigoriev I.V."/>
            <person name="Machida M."/>
            <person name="Baker S.E."/>
            <person name="Andersen M.R."/>
        </authorList>
    </citation>
    <scope>NUCLEOTIDE SEQUENCE [LARGE SCALE GENOMIC DNA]</scope>
    <source>
        <strain evidence="3 4">CBS 117618</strain>
    </source>
</reference>
<keyword evidence="2" id="KW-1133">Transmembrane helix</keyword>
<dbReference type="VEuPathDB" id="FungiDB:BDV34DRAFT_219222"/>
<accession>A0A5N6E3W5</accession>
<feature type="compositionally biased region" description="Basic and acidic residues" evidence="1">
    <location>
        <begin position="28"/>
        <end position="37"/>
    </location>
</feature>
<keyword evidence="2" id="KW-0472">Membrane</keyword>
<keyword evidence="4" id="KW-1185">Reference proteome</keyword>
<feature type="compositionally biased region" description="Basic and acidic residues" evidence="1">
    <location>
        <begin position="1"/>
        <end position="12"/>
    </location>
</feature>
<name>A0A5N6E3W5_ASPPA</name>
<feature type="compositionally biased region" description="Polar residues" evidence="1">
    <location>
        <begin position="15"/>
        <end position="27"/>
    </location>
</feature>
<feature type="transmembrane region" description="Helical" evidence="2">
    <location>
        <begin position="188"/>
        <end position="209"/>
    </location>
</feature>
<gene>
    <name evidence="3" type="ORF">BDV34DRAFT_219222</name>
</gene>
<keyword evidence="2" id="KW-0812">Transmembrane</keyword>
<evidence type="ECO:0000256" key="2">
    <source>
        <dbReference type="SAM" id="Phobius"/>
    </source>
</evidence>
<dbReference type="AlphaFoldDB" id="A0A5N6E3W5"/>
<sequence>MKPTGKMHDDRPSPATISPVSTSSPENHSMDSDDQPNRPKSSVPLKRSVYVVYLTLLYGAAALYAWAIICILVHRPIGGNGYGNDASDSMLTHPGDGTTMSEDLDASFAKSERHLRAARIIQSLVSVLTIPLTSAVCSQAAVVYLQQKRGDSYPTLRQSIALADKGWTDIGTLTNLVFGSWKKYKSGLLLFAIFLHLLGAAISPMQQIFLSFQTIKRTTGLPVDLAYITDFTDLFPASGGSGADDGLDATRLRLTLASTVNTDIQPRLWSSRTGTVSRDDKPGDMSYSPFQTKSQNTLANITTIADPFWAELPSGTSTGLVRQFAPRINSTITWENNSAAILPEDCNSDSDAFYLRYEYNSSFSYTVEICMPGNMSQSPWKNQRSRQDISEELYFKMNFSEGFEPQVTSGQYSTKLTLHTTTGYFELPNYENGQVPGPLIENSPFGNSSQTLAARDLDSYTAWNILNATSNVRNVQNKGPLLNIAMALFGEGSFADVQHTALAAYANSGIIYSGCIDLVPFITLLDETYHESPTFYPCLTGTYLESDARLSHDSNATLHADVAMYFLLFSGVSSGPSSERVQNAFTSAAFLANDILMTNNFQSQTISISYDMGVDVQKADICRGGIIFISILLGLYLICLLVLALYSAWIPRWTKTLDSFAMLRIGASISERTPLLATQHVEGIKSLDETPGWMGNASEGEVGVFCLGGERPLAKTRFYAGYNTDYVAQTTGTSKPPGAIKRGGYSLV</sequence>
<proteinExistence type="predicted"/>